<reference evidence="6 7" key="1">
    <citation type="submission" date="2024-05" db="EMBL/GenBank/DDBJ databases">
        <title>Haplotype-resolved chromosome-level genome assembly of Huyou (Citrus changshanensis).</title>
        <authorList>
            <person name="Miao C."/>
            <person name="Chen W."/>
            <person name="Wu Y."/>
            <person name="Wang L."/>
            <person name="Zhao S."/>
            <person name="Grierson D."/>
            <person name="Xu C."/>
            <person name="Chen K."/>
        </authorList>
    </citation>
    <scope>NUCLEOTIDE SEQUENCE [LARGE SCALE GENOMIC DNA]</scope>
    <source>
        <strain evidence="6">01-14</strain>
        <tissue evidence="6">Leaf</tissue>
    </source>
</reference>
<dbReference type="GO" id="GO:0032544">
    <property type="term" value="P:plastid translation"/>
    <property type="evidence" value="ECO:0007669"/>
    <property type="project" value="TreeGrafter"/>
</dbReference>
<dbReference type="GO" id="GO:0009658">
    <property type="term" value="P:chloroplast organization"/>
    <property type="evidence" value="ECO:0007669"/>
    <property type="project" value="TreeGrafter"/>
</dbReference>
<sequence length="439" mass="49129">MNSLTMLSTARIYTPQNHSPQRQRFGGSQSKRNVVFPSPSFRTPKLICMAEPYLITKLESAAKTWKDLSVKLADPEVVSNPSEYQKLAQSMAELDEVVSTFRKFKDCEKQLEESRALAKENGNDEEMAEMIASEIKSLSNELIELEEKLKVLLLPSDPLDARNIMLEVRAGAGGDEAGIWAGDLVFLLFLFLHLIGVGSLHSDGFLKVRMYQKYSEQNSWKCTLISSSEAEKGGFKTVVMEIKGNCVYSKLKYESGVHRVQRVPQTEAQGRVHTSTATVAIMPEADEVEVVIDPKDIELTTARSGGAGGQNVNKVETAIDLFHKPTGIRIFCTEERTQLQNKTRALQLLRAKLYEIKVREQQEKIRTQRLSQVGTGARAEKIRTYNYKDNRVTDHRLKMNFELTSFLDGSIDNAVQSCAAMEQKELLEELAESVGAPSG</sequence>
<dbReference type="Proteomes" id="UP001428341">
    <property type="component" value="Unassembled WGS sequence"/>
</dbReference>
<dbReference type="GO" id="GO:0010027">
    <property type="term" value="P:thylakoid membrane organization"/>
    <property type="evidence" value="ECO:0007669"/>
    <property type="project" value="TreeGrafter"/>
</dbReference>
<evidence type="ECO:0000256" key="1">
    <source>
        <dbReference type="ARBA" id="ARBA00010835"/>
    </source>
</evidence>
<keyword evidence="7" id="KW-1185">Reference proteome</keyword>
<dbReference type="Gene3D" id="3.30.160.20">
    <property type="match status" value="1"/>
</dbReference>
<dbReference type="InterPro" id="IPR050057">
    <property type="entry name" value="Prokaryotic/Mito_RF"/>
</dbReference>
<evidence type="ECO:0000313" key="6">
    <source>
        <dbReference type="EMBL" id="KAK9201797.1"/>
    </source>
</evidence>
<proteinExistence type="inferred from homology"/>
<dbReference type="SMART" id="SM00937">
    <property type="entry name" value="PCRF"/>
    <property type="match status" value="1"/>
</dbReference>
<feature type="domain" description="Prokaryotic-type class I peptide chain release factors" evidence="5">
    <location>
        <begin position="303"/>
        <end position="319"/>
    </location>
</feature>
<dbReference type="FunFam" id="3.30.70.1660:FF:000014">
    <property type="entry name" value="Peptide chain release factor 1"/>
    <property type="match status" value="1"/>
</dbReference>
<dbReference type="Gene3D" id="6.10.140.1950">
    <property type="match status" value="1"/>
</dbReference>
<comment type="caution">
    <text evidence="6">The sequence shown here is derived from an EMBL/GenBank/DDBJ whole genome shotgun (WGS) entry which is preliminary data.</text>
</comment>
<dbReference type="InterPro" id="IPR045853">
    <property type="entry name" value="Pep_chain_release_fac_I_sf"/>
</dbReference>
<evidence type="ECO:0000256" key="3">
    <source>
        <dbReference type="ARBA" id="ARBA00022490"/>
    </source>
</evidence>
<organism evidence="6 7">
    <name type="scientific">Citrus x changshan-huyou</name>
    <dbReference type="NCBI Taxonomy" id="2935761"/>
    <lineage>
        <taxon>Eukaryota</taxon>
        <taxon>Viridiplantae</taxon>
        <taxon>Streptophyta</taxon>
        <taxon>Embryophyta</taxon>
        <taxon>Tracheophyta</taxon>
        <taxon>Spermatophyta</taxon>
        <taxon>Magnoliopsida</taxon>
        <taxon>eudicotyledons</taxon>
        <taxon>Gunneridae</taxon>
        <taxon>Pentapetalae</taxon>
        <taxon>rosids</taxon>
        <taxon>malvids</taxon>
        <taxon>Sapindales</taxon>
        <taxon>Rutaceae</taxon>
        <taxon>Aurantioideae</taxon>
        <taxon>Citrus</taxon>
    </lineage>
</organism>
<dbReference type="PANTHER" id="PTHR43804">
    <property type="entry name" value="LD18447P"/>
    <property type="match status" value="1"/>
</dbReference>
<dbReference type="AlphaFoldDB" id="A0AAP0MC50"/>
<keyword evidence="2" id="KW-0488">Methylation</keyword>
<dbReference type="Pfam" id="PF03462">
    <property type="entry name" value="PCRF"/>
    <property type="match status" value="2"/>
</dbReference>
<keyword evidence="4" id="KW-0648">Protein biosynthesis</keyword>
<dbReference type="SUPFAM" id="SSF75620">
    <property type="entry name" value="Release factor"/>
    <property type="match status" value="1"/>
</dbReference>
<comment type="similarity">
    <text evidence="1">Belongs to the prokaryotic/mitochondrial release factor family.</text>
</comment>
<dbReference type="GO" id="GO:0003747">
    <property type="term" value="F:translation release factor activity"/>
    <property type="evidence" value="ECO:0007669"/>
    <property type="project" value="InterPro"/>
</dbReference>
<evidence type="ECO:0000313" key="7">
    <source>
        <dbReference type="Proteomes" id="UP001428341"/>
    </source>
</evidence>
<dbReference type="InterPro" id="IPR000352">
    <property type="entry name" value="Pep_chain_release_fac_I"/>
</dbReference>
<accession>A0AAP0MC50</accession>
<dbReference type="FunFam" id="3.30.160.20:FF:000027">
    <property type="entry name" value="Peptide chain release factor 1"/>
    <property type="match status" value="1"/>
</dbReference>
<gene>
    <name evidence="6" type="ORF">WN944_017004</name>
</gene>
<dbReference type="GO" id="GO:0009507">
    <property type="term" value="C:chloroplast"/>
    <property type="evidence" value="ECO:0007669"/>
    <property type="project" value="TreeGrafter"/>
</dbReference>
<evidence type="ECO:0000256" key="4">
    <source>
        <dbReference type="ARBA" id="ARBA00022917"/>
    </source>
</evidence>
<name>A0AAP0MC50_9ROSI</name>
<dbReference type="Pfam" id="PF00472">
    <property type="entry name" value="RF-1"/>
    <property type="match status" value="1"/>
</dbReference>
<dbReference type="Gene3D" id="3.30.70.1660">
    <property type="match status" value="2"/>
</dbReference>
<dbReference type="PANTHER" id="PTHR43804:SF8">
    <property type="entry name" value="PEPTIDE CHAIN RELEASE FACTOR APG3, CHLOROPLASTIC"/>
    <property type="match status" value="1"/>
</dbReference>
<dbReference type="PROSITE" id="PS00745">
    <property type="entry name" value="RF_PROK_I"/>
    <property type="match status" value="1"/>
</dbReference>
<dbReference type="EMBL" id="JBCGBO010000005">
    <property type="protein sequence ID" value="KAK9201797.1"/>
    <property type="molecule type" value="Genomic_DNA"/>
</dbReference>
<dbReference type="InterPro" id="IPR005139">
    <property type="entry name" value="PCRF"/>
</dbReference>
<evidence type="ECO:0000259" key="5">
    <source>
        <dbReference type="PROSITE" id="PS00745"/>
    </source>
</evidence>
<protein>
    <recommendedName>
        <fullName evidence="5">Prokaryotic-type class I peptide chain release factors domain-containing protein</fullName>
    </recommendedName>
</protein>
<keyword evidence="3" id="KW-0963">Cytoplasm</keyword>
<evidence type="ECO:0000256" key="2">
    <source>
        <dbReference type="ARBA" id="ARBA00022481"/>
    </source>
</evidence>